<dbReference type="Pfam" id="PF13186">
    <property type="entry name" value="SPASM"/>
    <property type="match status" value="1"/>
</dbReference>
<sequence length="386" mass="45235">MYTFADYYNRGMTFLRNQAFPHHKRLSNVMIYATDLCDSACKHCLIWTKRPVIYLPKEKIFELITNNKCITANTTVGLEGGEFMLHPQALEILEWFTKHHPRFDLLSNCLKPAKLIEAVKKFPPKRLWISLDGNKESYLNMRGKDGYENVLQVIHELKDHVPISVMFTLSPYNDFDDMKHVAEVCKQNNVDMRVGIYNNIAFFDTIDQAHTTDIGTKKEEEALTLQATRKLKAISPAAPDSYEKKLEDLTTKIPSIIKEFKENFDFMVLYNNWRQQKTQLRCFSIFDSIIVLPNGDVPICQNLDLKLGNIHNNSLDEIINSATTVEQQKEHSQNCNKCWINYHRKYDVVLYKSFENFFGRRVTQKLFGYYQWDESTKTTYKEMFKP</sequence>
<dbReference type="PANTHER" id="PTHR11228">
    <property type="entry name" value="RADICAL SAM DOMAIN PROTEIN"/>
    <property type="match status" value="1"/>
</dbReference>
<dbReference type="SFLD" id="SFLDS00029">
    <property type="entry name" value="Radical_SAM"/>
    <property type="match status" value="1"/>
</dbReference>
<dbReference type="SUPFAM" id="SSF102114">
    <property type="entry name" value="Radical SAM enzymes"/>
    <property type="match status" value="1"/>
</dbReference>
<evidence type="ECO:0000256" key="4">
    <source>
        <dbReference type="ARBA" id="ARBA00023004"/>
    </source>
</evidence>
<evidence type="ECO:0000256" key="5">
    <source>
        <dbReference type="ARBA" id="ARBA00023014"/>
    </source>
</evidence>
<dbReference type="Gene3D" id="3.20.20.70">
    <property type="entry name" value="Aldolase class I"/>
    <property type="match status" value="1"/>
</dbReference>
<evidence type="ECO:0000313" key="7">
    <source>
        <dbReference type="EMBL" id="MBO9203294.1"/>
    </source>
</evidence>
<keyword evidence="8" id="KW-1185">Reference proteome</keyword>
<name>A0ABS3YZD2_9BACT</name>
<reference evidence="7 8" key="1">
    <citation type="submission" date="2021-03" db="EMBL/GenBank/DDBJ databases">
        <title>Assistant Professor.</title>
        <authorList>
            <person name="Huq M.A."/>
        </authorList>
    </citation>
    <scope>NUCLEOTIDE SEQUENCE [LARGE SCALE GENOMIC DNA]</scope>
    <source>
        <strain evidence="7 8">MAH-29</strain>
    </source>
</reference>
<comment type="cofactor">
    <cofactor evidence="1">
        <name>[4Fe-4S] cluster</name>
        <dbReference type="ChEBI" id="CHEBI:49883"/>
    </cofactor>
</comment>
<accession>A0ABS3YZD2</accession>
<dbReference type="Proteomes" id="UP000677244">
    <property type="component" value="Unassembled WGS sequence"/>
</dbReference>
<dbReference type="RefSeq" id="WP_209141350.1">
    <property type="nucleotide sequence ID" value="NZ_JAGHKO010000006.1"/>
</dbReference>
<dbReference type="CDD" id="cd21109">
    <property type="entry name" value="SPASM"/>
    <property type="match status" value="1"/>
</dbReference>
<dbReference type="Pfam" id="PF04055">
    <property type="entry name" value="Radical_SAM"/>
    <property type="match status" value="1"/>
</dbReference>
<dbReference type="InterPro" id="IPR023885">
    <property type="entry name" value="4Fe4S-binding_SPASM_dom"/>
</dbReference>
<gene>
    <name evidence="7" type="ORF">J7I42_23595</name>
</gene>
<comment type="caution">
    <text evidence="7">The sequence shown here is derived from an EMBL/GenBank/DDBJ whole genome shotgun (WGS) entry which is preliminary data.</text>
</comment>
<evidence type="ECO:0000256" key="1">
    <source>
        <dbReference type="ARBA" id="ARBA00001966"/>
    </source>
</evidence>
<proteinExistence type="predicted"/>
<protein>
    <submittedName>
        <fullName evidence="7">Radical SAM protein</fullName>
    </submittedName>
</protein>
<dbReference type="InterPro" id="IPR050377">
    <property type="entry name" value="Radical_SAM_PqqE_MftC-like"/>
</dbReference>
<dbReference type="InterPro" id="IPR007197">
    <property type="entry name" value="rSAM"/>
</dbReference>
<dbReference type="PANTHER" id="PTHR11228:SF7">
    <property type="entry name" value="PQQA PEPTIDE CYCLASE"/>
    <property type="match status" value="1"/>
</dbReference>
<dbReference type="EMBL" id="JAGHKO010000006">
    <property type="protein sequence ID" value="MBO9203294.1"/>
    <property type="molecule type" value="Genomic_DNA"/>
</dbReference>
<organism evidence="7 8">
    <name type="scientific">Niastella soli</name>
    <dbReference type="NCBI Taxonomy" id="2821487"/>
    <lineage>
        <taxon>Bacteria</taxon>
        <taxon>Pseudomonadati</taxon>
        <taxon>Bacteroidota</taxon>
        <taxon>Chitinophagia</taxon>
        <taxon>Chitinophagales</taxon>
        <taxon>Chitinophagaceae</taxon>
        <taxon>Niastella</taxon>
    </lineage>
</organism>
<dbReference type="PROSITE" id="PS51918">
    <property type="entry name" value="RADICAL_SAM"/>
    <property type="match status" value="1"/>
</dbReference>
<dbReference type="SFLD" id="SFLDG01067">
    <property type="entry name" value="SPASM/twitch_domain_containing"/>
    <property type="match status" value="1"/>
</dbReference>
<evidence type="ECO:0000259" key="6">
    <source>
        <dbReference type="PROSITE" id="PS51918"/>
    </source>
</evidence>
<keyword evidence="5" id="KW-0411">Iron-sulfur</keyword>
<evidence type="ECO:0000256" key="3">
    <source>
        <dbReference type="ARBA" id="ARBA00022723"/>
    </source>
</evidence>
<dbReference type="InterPro" id="IPR058240">
    <property type="entry name" value="rSAM_sf"/>
</dbReference>
<keyword evidence="4" id="KW-0408">Iron</keyword>
<dbReference type="InterPro" id="IPR013785">
    <property type="entry name" value="Aldolase_TIM"/>
</dbReference>
<evidence type="ECO:0000256" key="2">
    <source>
        <dbReference type="ARBA" id="ARBA00022691"/>
    </source>
</evidence>
<dbReference type="CDD" id="cd01335">
    <property type="entry name" value="Radical_SAM"/>
    <property type="match status" value="1"/>
</dbReference>
<keyword evidence="2" id="KW-0949">S-adenosyl-L-methionine</keyword>
<feature type="domain" description="Radical SAM core" evidence="6">
    <location>
        <begin position="22"/>
        <end position="235"/>
    </location>
</feature>
<evidence type="ECO:0000313" key="8">
    <source>
        <dbReference type="Proteomes" id="UP000677244"/>
    </source>
</evidence>
<keyword evidence="3" id="KW-0479">Metal-binding</keyword>